<dbReference type="InterPro" id="IPR027417">
    <property type="entry name" value="P-loop_NTPase"/>
</dbReference>
<dbReference type="PANTHER" id="PTHR32046:SF11">
    <property type="entry name" value="IMMUNE-ASSOCIATED NUCLEOTIDE-BINDING PROTEIN 10-LIKE"/>
    <property type="match status" value="1"/>
</dbReference>
<dbReference type="SUPFAM" id="SSF52540">
    <property type="entry name" value="P-loop containing nucleoside triphosphate hydrolases"/>
    <property type="match status" value="2"/>
</dbReference>
<organism evidence="7 8">
    <name type="scientific">Zoarces viviparus</name>
    <name type="common">Viviparous eelpout</name>
    <name type="synonym">Blennius viviparus</name>
    <dbReference type="NCBI Taxonomy" id="48416"/>
    <lineage>
        <taxon>Eukaryota</taxon>
        <taxon>Metazoa</taxon>
        <taxon>Chordata</taxon>
        <taxon>Craniata</taxon>
        <taxon>Vertebrata</taxon>
        <taxon>Euteleostomi</taxon>
        <taxon>Actinopterygii</taxon>
        <taxon>Neopterygii</taxon>
        <taxon>Teleostei</taxon>
        <taxon>Neoteleostei</taxon>
        <taxon>Acanthomorphata</taxon>
        <taxon>Eupercaria</taxon>
        <taxon>Perciformes</taxon>
        <taxon>Cottioidei</taxon>
        <taxon>Zoarcales</taxon>
        <taxon>Zoarcidae</taxon>
        <taxon>Zoarcinae</taxon>
        <taxon>Zoarces</taxon>
    </lineage>
</organism>
<evidence type="ECO:0000259" key="5">
    <source>
        <dbReference type="Pfam" id="PF00735"/>
    </source>
</evidence>
<feature type="coiled-coil region" evidence="4">
    <location>
        <begin position="339"/>
        <end position="376"/>
    </location>
</feature>
<evidence type="ECO:0000256" key="1">
    <source>
        <dbReference type="ARBA" id="ARBA00008535"/>
    </source>
</evidence>
<protein>
    <recommendedName>
        <fullName evidence="9">AIG1-type G domain-containing protein</fullName>
    </recommendedName>
</protein>
<accession>A0AAW1EXS4</accession>
<feature type="coiled-coil region" evidence="4">
    <location>
        <begin position="1054"/>
        <end position="1081"/>
    </location>
</feature>
<keyword evidence="3" id="KW-0342">GTP-binding</keyword>
<dbReference type="EMBL" id="JBCEZU010000123">
    <property type="protein sequence ID" value="KAK9527078.1"/>
    <property type="molecule type" value="Genomic_DNA"/>
</dbReference>
<gene>
    <name evidence="7" type="ORF">VZT92_015742</name>
</gene>
<dbReference type="Pfam" id="PF00735">
    <property type="entry name" value="Septin"/>
    <property type="match status" value="1"/>
</dbReference>
<dbReference type="Pfam" id="PF04548">
    <property type="entry name" value="AIG1"/>
    <property type="match status" value="1"/>
</dbReference>
<name>A0AAW1EXS4_ZOAVI</name>
<comment type="similarity">
    <text evidence="1">Belongs to the TRAFAC class TrmE-Era-EngA-EngB-Septin-like GTPase superfamily. AIG1/Toc34/Toc159-like paraseptin GTPase family. IAN subfamily.</text>
</comment>
<dbReference type="AlphaFoldDB" id="A0AAW1EXS4"/>
<evidence type="ECO:0008006" key="9">
    <source>
        <dbReference type="Google" id="ProtNLM"/>
    </source>
</evidence>
<dbReference type="InterPro" id="IPR030379">
    <property type="entry name" value="G_SEPTIN_dom"/>
</dbReference>
<feature type="domain" description="Septin-type G" evidence="5">
    <location>
        <begin position="670"/>
        <end position="752"/>
    </location>
</feature>
<feature type="coiled-coil region" evidence="4">
    <location>
        <begin position="913"/>
        <end position="950"/>
    </location>
</feature>
<dbReference type="InterPro" id="IPR006703">
    <property type="entry name" value="G_AIG1"/>
</dbReference>
<feature type="coiled-coil region" evidence="4">
    <location>
        <begin position="480"/>
        <end position="510"/>
    </location>
</feature>
<evidence type="ECO:0000256" key="2">
    <source>
        <dbReference type="ARBA" id="ARBA00022741"/>
    </source>
</evidence>
<evidence type="ECO:0000256" key="3">
    <source>
        <dbReference type="RuleBase" id="RU004560"/>
    </source>
</evidence>
<comment type="similarity">
    <text evidence="3">Belongs to the TRAFAC class TrmE-Era-EngA-EngB-Septin-like GTPase superfamily. Septin GTPase family.</text>
</comment>
<dbReference type="PROSITE" id="PS00675">
    <property type="entry name" value="SIGMA54_INTERACT_1"/>
    <property type="match status" value="2"/>
</dbReference>
<keyword evidence="8" id="KW-1185">Reference proteome</keyword>
<keyword evidence="2 3" id="KW-0547">Nucleotide-binding</keyword>
<feature type="domain" description="AIG1-type G" evidence="6">
    <location>
        <begin position="100"/>
        <end position="293"/>
    </location>
</feature>
<dbReference type="GO" id="GO:0005525">
    <property type="term" value="F:GTP binding"/>
    <property type="evidence" value="ECO:0007669"/>
    <property type="project" value="UniProtKB-KW"/>
</dbReference>
<dbReference type="Gene3D" id="3.40.50.300">
    <property type="entry name" value="P-loop containing nucleotide triphosphate hydrolases"/>
    <property type="match status" value="2"/>
</dbReference>
<proteinExistence type="inferred from homology"/>
<evidence type="ECO:0000256" key="4">
    <source>
        <dbReference type="SAM" id="Coils"/>
    </source>
</evidence>
<reference evidence="7 8" key="1">
    <citation type="journal article" date="2024" name="Genome Biol. Evol.">
        <title>Chromosome-level genome assembly of the viviparous eelpout Zoarces viviparus.</title>
        <authorList>
            <person name="Fuhrmann N."/>
            <person name="Brasseur M.V."/>
            <person name="Bakowski C.E."/>
            <person name="Podsiadlowski L."/>
            <person name="Prost S."/>
            <person name="Krehenwinkel H."/>
            <person name="Mayer C."/>
        </authorList>
    </citation>
    <scope>NUCLEOTIDE SEQUENCE [LARGE SCALE GENOMIC DNA]</scope>
    <source>
        <strain evidence="7">NO-MEL_2022_Ind0_liver</strain>
    </source>
</reference>
<sequence length="1160" mass="132563">MKSVPPLRYINSLLFLFIIRDQQLRHQHLFQPHGVQPSLPDITMATQITNASSKYKDFISKSIMIHEGSPTVYQLRPKKENIGTLTRMTFGEKDLSKINKTILLVGETGAGKSTLINALVNFTMGVKQEDDVWFQIVEEEKKEQSESQTSDVIVYEIFGFEDGTQPFSLSIIDTPGYGDAEGTERDVIVSQRLLDLFRSDDGVHAINAVGLVMKASENRLNDRLRYIFSSVMSLFGKNMEKNIVALITHSDGMTPKNVLGALEDAKIKCARDEDNEPVHFMFNNRQTKLKTKKNANAKGAWDSTMDQMGQFVEFLKKAEPRNLITTEVLNLHIQITACAQNLQERIELTELKEREIKQTEEALKQHKEDVKNNEKFTVEVDESYKEKEDVSERRWYYLWRNYGGAVTCNVCQENCHVSCTLAWYAEHCEVMKDGRCTVCSGKCPASDHVKEKKKYVNKTKRVTKTVAEMKEKYEKGKAGGEKSTSLLENLKREKEKLQREKEKLLEESFQHVVKLEQIALNVNALSTYDLVAFLLEKMEERGDTEKVQKLKEMKRRMDEDKGTKSVLKYMRGGLAAFGRPDVTAEATIRSLRDQQLRHQHLFQPHGVQPSLPDITMATQITNASSKYKDFISKSIMIHEGSPTVYQLRPKKENIGNLTRMTFGEKDLNKINKTILLVGETGAGKSTLINALVNFTMGVKQEDDVWFQIVEEEKKKQSESQTSDVIVYEIFGFEDGTQPFSLSIIDTPGYGDAEGTERDVIVGQRLLDLFRLDDGVHAINAVGLVMKASENRLNDRLRYIFSSVMSLFGKNMEKNIVALITHSDGVTPKNVLDALEDANIKCARDEDNEPVHFMFNNHQTKLKTKKNKFALKGAWDLTMDQMGQFVEFLKKAEPRNLITTTEVLNLHIQITACAQNLQERIELTELKEREIKQTEEALKQHKEDVKNNEKFTVEVDESYKEKEDVSERRWYYLWLNYGGAVTCNVCQENCHVSCTLAWYAEQCVVMKDGSCTVCSGKCPASDHVKEKKKYVTKTKRVTKTVAEMKEKYEKGKAGGEKFTSLLENLKREKEKLQRGKEKLLEESFQHVVKLEQIALNVNALSTYDLVAFLLEKMEERGDTEKVQKLKEMKRRMDEDKGTKSVLKYMRGGLAAFGRPGKKSMK</sequence>
<dbReference type="PANTHER" id="PTHR32046">
    <property type="entry name" value="G DOMAIN-CONTAINING PROTEIN"/>
    <property type="match status" value="1"/>
</dbReference>
<dbReference type="Proteomes" id="UP001488805">
    <property type="component" value="Unassembled WGS sequence"/>
</dbReference>
<evidence type="ECO:0000313" key="8">
    <source>
        <dbReference type="Proteomes" id="UP001488805"/>
    </source>
</evidence>
<dbReference type="InterPro" id="IPR025662">
    <property type="entry name" value="Sigma_54_int_dom_ATP-bd_1"/>
</dbReference>
<comment type="caution">
    <text evidence="7">The sequence shown here is derived from an EMBL/GenBank/DDBJ whole genome shotgun (WGS) entry which is preliminary data.</text>
</comment>
<evidence type="ECO:0000259" key="6">
    <source>
        <dbReference type="Pfam" id="PF04548"/>
    </source>
</evidence>
<keyword evidence="4" id="KW-0175">Coiled coil</keyword>
<evidence type="ECO:0000313" key="7">
    <source>
        <dbReference type="EMBL" id="KAK9527078.1"/>
    </source>
</evidence>